<keyword evidence="1" id="KW-0175">Coiled coil</keyword>
<feature type="region of interest" description="Disordered" evidence="2">
    <location>
        <begin position="197"/>
        <end position="231"/>
    </location>
</feature>
<gene>
    <name evidence="3" type="ORF">HOLDEFILI_03102</name>
</gene>
<sequence>MSDENKRVDEEVEKTVEDLKKQIEEINREAEDAGSQQSSEVKEKIEAAAKKAIEILNQGIDQLKLLTAQVQDSDTYRKTMSQVKATTDKAVAESRRLFHEIKTDPKLNKAVEEIKKSVSDVGEKVSGCVKSGLDELKSNEDLMEKVDQIKDGTAALVEKGQRAVKDFTSKPEVQQNIEKAKDVTIDVAEKTVDALKNWLRPQPAAEAEPEAKPENEEEKENSAEHEESNNL</sequence>
<evidence type="ECO:0000313" key="4">
    <source>
        <dbReference type="Proteomes" id="UP000005950"/>
    </source>
</evidence>
<evidence type="ECO:0000313" key="3">
    <source>
        <dbReference type="EMBL" id="EEF66730.1"/>
    </source>
</evidence>
<dbReference type="HOGENOM" id="CLU_1198460_0_0_9"/>
<dbReference type="EMBL" id="ACCF01000196">
    <property type="protein sequence ID" value="EEF66730.1"/>
    <property type="molecule type" value="Genomic_DNA"/>
</dbReference>
<proteinExistence type="predicted"/>
<feature type="coiled-coil region" evidence="1">
    <location>
        <begin position="5"/>
        <end position="36"/>
    </location>
</feature>
<reference evidence="3 4" key="2">
    <citation type="submission" date="2009-02" db="EMBL/GenBank/DDBJ databases">
        <title>Draft genome sequence of Holdemania filiformis DSM 12042.</title>
        <authorList>
            <person name="Sudarsanam P."/>
            <person name="Ley R."/>
            <person name="Guruge J."/>
            <person name="Turnbaugh P.J."/>
            <person name="Mahowald M."/>
            <person name="Liep D."/>
            <person name="Gordon J."/>
        </authorList>
    </citation>
    <scope>NUCLEOTIDE SEQUENCE [LARGE SCALE GENOMIC DNA]</scope>
    <source>
        <strain evidence="3 4">DSM 12042</strain>
    </source>
</reference>
<name>B9YB95_9FIRM</name>
<dbReference type="OrthoDB" id="1654691at2"/>
<dbReference type="STRING" id="545696.HOLDEFILI_03102"/>
<accession>B9YB95</accession>
<dbReference type="Gene3D" id="1.20.120.20">
    <property type="entry name" value="Apolipoprotein"/>
    <property type="match status" value="1"/>
</dbReference>
<feature type="compositionally biased region" description="Basic and acidic residues" evidence="2">
    <location>
        <begin position="209"/>
        <end position="231"/>
    </location>
</feature>
<evidence type="ECO:0000256" key="1">
    <source>
        <dbReference type="SAM" id="Coils"/>
    </source>
</evidence>
<dbReference type="Proteomes" id="UP000005950">
    <property type="component" value="Unassembled WGS sequence"/>
</dbReference>
<evidence type="ECO:0000256" key="2">
    <source>
        <dbReference type="SAM" id="MobiDB-lite"/>
    </source>
</evidence>
<protein>
    <submittedName>
        <fullName evidence="3">Uncharacterized protein</fullName>
    </submittedName>
</protein>
<dbReference type="AlphaFoldDB" id="B9YB95"/>
<reference evidence="3 4" key="1">
    <citation type="submission" date="2008-12" db="EMBL/GenBank/DDBJ databases">
        <authorList>
            <person name="Fulton L."/>
            <person name="Clifton S."/>
            <person name="Fulton B."/>
            <person name="Xu J."/>
            <person name="Minx P."/>
            <person name="Pepin K.H."/>
            <person name="Johnson M."/>
            <person name="Bhonagiri V."/>
            <person name="Nash W.E."/>
            <person name="Mardis E.R."/>
            <person name="Wilson R.K."/>
        </authorList>
    </citation>
    <scope>NUCLEOTIDE SEQUENCE [LARGE SCALE GENOMIC DNA]</scope>
    <source>
        <strain evidence="3 4">DSM 12042</strain>
    </source>
</reference>
<comment type="caution">
    <text evidence="3">The sequence shown here is derived from an EMBL/GenBank/DDBJ whole genome shotgun (WGS) entry which is preliminary data.</text>
</comment>
<organism evidence="3 4">
    <name type="scientific">Holdemania filiformis DSM 12042</name>
    <dbReference type="NCBI Taxonomy" id="545696"/>
    <lineage>
        <taxon>Bacteria</taxon>
        <taxon>Bacillati</taxon>
        <taxon>Bacillota</taxon>
        <taxon>Erysipelotrichia</taxon>
        <taxon>Erysipelotrichales</taxon>
        <taxon>Erysipelotrichaceae</taxon>
        <taxon>Holdemania</taxon>
    </lineage>
</organism>
<dbReference type="RefSeq" id="WP_006060267.1">
    <property type="nucleotide sequence ID" value="NZ_GG657561.1"/>
</dbReference>